<dbReference type="RefSeq" id="WP_163876914.1">
    <property type="nucleotide sequence ID" value="NZ_WUEP01000006.1"/>
</dbReference>
<dbReference type="Proteomes" id="UP000468864">
    <property type="component" value="Unassembled WGS sequence"/>
</dbReference>
<feature type="compositionally biased region" description="Gly residues" evidence="1">
    <location>
        <begin position="1"/>
        <end position="14"/>
    </location>
</feature>
<dbReference type="AlphaFoldDB" id="A0A6N9ZEW4"/>
<name>A0A6N9ZEW4_9HYPH</name>
<proteinExistence type="predicted"/>
<accession>A0A6N9ZEW4</accession>
<sequence length="96" mass="10520">MGFGASAMAGGGTGRTNKNSVGDRRLCRDDISWPSLSSFLNTHHLLSRMSCRFDLFLSLNQSLRAFYGKRHHAGERCGLGCQEMETSFEDLSGGTD</sequence>
<protein>
    <submittedName>
        <fullName evidence="2">Uncharacterized protein</fullName>
    </submittedName>
</protein>
<evidence type="ECO:0000256" key="1">
    <source>
        <dbReference type="SAM" id="MobiDB-lite"/>
    </source>
</evidence>
<reference evidence="2 3" key="1">
    <citation type="submission" date="2019-12" db="EMBL/GenBank/DDBJ databases">
        <title>Rhizobium genotypes associated with high levels of biological nitrogen fixation by grain legumes in a temperate-maritime cropping system.</title>
        <authorList>
            <person name="Maluk M."/>
            <person name="Francesc Ferrando Molina F."/>
            <person name="Lopez Del Egido L."/>
            <person name="Lafos M."/>
            <person name="Langarica-Fuentes A."/>
            <person name="Gebre Yohannes G."/>
            <person name="Young M.W."/>
            <person name="Martin P."/>
            <person name="Gantlett R."/>
            <person name="Kenicer G."/>
            <person name="Hawes C."/>
            <person name="Begg G.S."/>
            <person name="Quilliam R.S."/>
            <person name="Squire G.R."/>
            <person name="Poole P.S."/>
            <person name="Young P.W."/>
            <person name="Iannetta P.M."/>
            <person name="James E.K."/>
        </authorList>
    </citation>
    <scope>NUCLEOTIDE SEQUENCE [LARGE SCALE GENOMIC DNA]</scope>
    <source>
        <strain evidence="2 3">JHI2449</strain>
    </source>
</reference>
<dbReference type="EMBL" id="WUEP01000006">
    <property type="protein sequence ID" value="NEH91378.1"/>
    <property type="molecule type" value="Genomic_DNA"/>
</dbReference>
<comment type="caution">
    <text evidence="2">The sequence shown here is derived from an EMBL/GenBank/DDBJ whole genome shotgun (WGS) entry which is preliminary data.</text>
</comment>
<gene>
    <name evidence="2" type="ORF">GR206_10035</name>
</gene>
<feature type="region of interest" description="Disordered" evidence="1">
    <location>
        <begin position="1"/>
        <end position="22"/>
    </location>
</feature>
<evidence type="ECO:0000313" key="3">
    <source>
        <dbReference type="Proteomes" id="UP000468864"/>
    </source>
</evidence>
<organism evidence="2 3">
    <name type="scientific">Rhizobium laguerreae</name>
    <dbReference type="NCBI Taxonomy" id="1076926"/>
    <lineage>
        <taxon>Bacteria</taxon>
        <taxon>Pseudomonadati</taxon>
        <taxon>Pseudomonadota</taxon>
        <taxon>Alphaproteobacteria</taxon>
        <taxon>Hyphomicrobiales</taxon>
        <taxon>Rhizobiaceae</taxon>
        <taxon>Rhizobium/Agrobacterium group</taxon>
        <taxon>Rhizobium</taxon>
    </lineage>
</organism>
<evidence type="ECO:0000313" key="2">
    <source>
        <dbReference type="EMBL" id="NEH91378.1"/>
    </source>
</evidence>